<accession>A0A840WIA3</accession>
<feature type="region of interest" description="Disordered" evidence="1">
    <location>
        <begin position="1"/>
        <end position="32"/>
    </location>
</feature>
<feature type="compositionally biased region" description="Acidic residues" evidence="1">
    <location>
        <begin position="83"/>
        <end position="98"/>
    </location>
</feature>
<feature type="region of interest" description="Disordered" evidence="1">
    <location>
        <begin position="44"/>
        <end position="149"/>
    </location>
</feature>
<proteinExistence type="predicted"/>
<name>A0A840WIA3_9ACTN</name>
<dbReference type="EMBL" id="JACHDO010000001">
    <property type="protein sequence ID" value="MBB5491417.1"/>
    <property type="molecule type" value="Genomic_DNA"/>
</dbReference>
<organism evidence="2 3">
    <name type="scientific">Nocardiopsis metallicus</name>
    <dbReference type="NCBI Taxonomy" id="179819"/>
    <lineage>
        <taxon>Bacteria</taxon>
        <taxon>Bacillati</taxon>
        <taxon>Actinomycetota</taxon>
        <taxon>Actinomycetes</taxon>
        <taxon>Streptosporangiales</taxon>
        <taxon>Nocardiopsidaceae</taxon>
        <taxon>Nocardiopsis</taxon>
    </lineage>
</organism>
<dbReference type="RefSeq" id="WP_184365113.1">
    <property type="nucleotide sequence ID" value="NZ_BAAAKM010000133.1"/>
</dbReference>
<evidence type="ECO:0000313" key="2">
    <source>
        <dbReference type="EMBL" id="MBB5491417.1"/>
    </source>
</evidence>
<reference evidence="2 3" key="1">
    <citation type="submission" date="2020-08" db="EMBL/GenBank/DDBJ databases">
        <title>Sequencing the genomes of 1000 actinobacteria strains.</title>
        <authorList>
            <person name="Klenk H.-P."/>
        </authorList>
    </citation>
    <scope>NUCLEOTIDE SEQUENCE [LARGE SCALE GENOMIC DNA]</scope>
    <source>
        <strain evidence="2 3">DSM 44598</strain>
    </source>
</reference>
<gene>
    <name evidence="2" type="ORF">HNR07_002554</name>
</gene>
<keyword evidence="3" id="KW-1185">Reference proteome</keyword>
<protein>
    <submittedName>
        <fullName evidence="2">Uncharacterized protein</fullName>
    </submittedName>
</protein>
<dbReference type="AlphaFoldDB" id="A0A840WIA3"/>
<evidence type="ECO:0000256" key="1">
    <source>
        <dbReference type="SAM" id="MobiDB-lite"/>
    </source>
</evidence>
<sequence length="149" mass="16513">MVAKKKPEPRRVRLTIPAADESSQAWIDLQDDSSASMRMLIRESIQRDGYVDVVNRPVEQQPRRGRPPKSEEEDFAQPPPVAADDEIDGPDAVEAELAEEPHHEAEDAEARTDWTPPTEEPEQVEPAAAEQPKTKKPQAPSGLDAFLTG</sequence>
<evidence type="ECO:0000313" key="3">
    <source>
        <dbReference type="Proteomes" id="UP000579647"/>
    </source>
</evidence>
<dbReference type="Proteomes" id="UP000579647">
    <property type="component" value="Unassembled WGS sequence"/>
</dbReference>
<comment type="caution">
    <text evidence="2">The sequence shown here is derived from an EMBL/GenBank/DDBJ whole genome shotgun (WGS) entry which is preliminary data.</text>
</comment>
<feature type="compositionally biased region" description="Basic and acidic residues" evidence="1">
    <location>
        <begin position="1"/>
        <end position="11"/>
    </location>
</feature>
<feature type="compositionally biased region" description="Basic and acidic residues" evidence="1">
    <location>
        <begin position="99"/>
        <end position="112"/>
    </location>
</feature>